<dbReference type="InParanoid" id="W3XHZ5"/>
<dbReference type="GeneID" id="19268678"/>
<sequence>MATARSMFLANILPLAAVQALMLPRADLFCQLDAVDFLPALANYDPALEYCSSSFPVPATTATVTPITDAFTTITRTVTVFSSLITPVVATDTELPTVIIDPPVTKVKRSEGGENEEARRGLLDGFFGDRFPGSGHQHHWPDFVPGRGGNGGGGYTNNNAGYGGESPYGDDYDDGGDEYDDGEGDTPDGTWYPAPAPETTSADVDPTFIIPTITLPTITDPLPTISSLVSSLTSDLGPIESSLSSSIASVLSSLTSDIDTVLPTVLPSLTSDLPIPTVTPFTTSAITTGGGGDSALSSLQSLDAVFQGSICSCIEDAPTFTITGVPTATGLLTAVETVTVTLPRPRHGIY</sequence>
<feature type="compositionally biased region" description="Acidic residues" evidence="1">
    <location>
        <begin position="168"/>
        <end position="186"/>
    </location>
</feature>
<name>W3XHZ5_PESFW</name>
<keyword evidence="2" id="KW-0732">Signal</keyword>
<reference evidence="4" key="1">
    <citation type="journal article" date="2015" name="BMC Genomics">
        <title>Genomic and transcriptomic analysis of the endophytic fungus Pestalotiopsis fici reveals its lifestyle and high potential for synthesis of natural products.</title>
        <authorList>
            <person name="Wang X."/>
            <person name="Zhang X."/>
            <person name="Liu L."/>
            <person name="Xiang M."/>
            <person name="Wang W."/>
            <person name="Sun X."/>
            <person name="Che Y."/>
            <person name="Guo L."/>
            <person name="Liu G."/>
            <person name="Guo L."/>
            <person name="Wang C."/>
            <person name="Yin W.B."/>
            <person name="Stadler M."/>
            <person name="Zhang X."/>
            <person name="Liu X."/>
        </authorList>
    </citation>
    <scope>NUCLEOTIDE SEQUENCE [LARGE SCALE GENOMIC DNA]</scope>
    <source>
        <strain evidence="4">W106-1 / CGMCC3.15140</strain>
    </source>
</reference>
<evidence type="ECO:0000313" key="3">
    <source>
        <dbReference type="EMBL" id="ETS85640.1"/>
    </source>
</evidence>
<evidence type="ECO:0000256" key="2">
    <source>
        <dbReference type="SAM" id="SignalP"/>
    </source>
</evidence>
<dbReference type="KEGG" id="pfy:PFICI_03665"/>
<organism evidence="3 4">
    <name type="scientific">Pestalotiopsis fici (strain W106-1 / CGMCC3.15140)</name>
    <dbReference type="NCBI Taxonomy" id="1229662"/>
    <lineage>
        <taxon>Eukaryota</taxon>
        <taxon>Fungi</taxon>
        <taxon>Dikarya</taxon>
        <taxon>Ascomycota</taxon>
        <taxon>Pezizomycotina</taxon>
        <taxon>Sordariomycetes</taxon>
        <taxon>Xylariomycetidae</taxon>
        <taxon>Amphisphaeriales</taxon>
        <taxon>Sporocadaceae</taxon>
        <taxon>Pestalotiopsis</taxon>
    </lineage>
</organism>
<evidence type="ECO:0000313" key="4">
    <source>
        <dbReference type="Proteomes" id="UP000030651"/>
    </source>
</evidence>
<proteinExistence type="predicted"/>
<dbReference type="AlphaFoldDB" id="W3XHZ5"/>
<protein>
    <submittedName>
        <fullName evidence="3">Uncharacterized protein</fullName>
    </submittedName>
</protein>
<feature type="compositionally biased region" description="Gly residues" evidence="1">
    <location>
        <begin position="146"/>
        <end position="166"/>
    </location>
</feature>
<accession>W3XHZ5</accession>
<evidence type="ECO:0000256" key="1">
    <source>
        <dbReference type="SAM" id="MobiDB-lite"/>
    </source>
</evidence>
<dbReference type="HOGENOM" id="CLU_792512_0_0_1"/>
<dbReference type="EMBL" id="KI912110">
    <property type="protein sequence ID" value="ETS85640.1"/>
    <property type="molecule type" value="Genomic_DNA"/>
</dbReference>
<dbReference type="Proteomes" id="UP000030651">
    <property type="component" value="Unassembled WGS sequence"/>
</dbReference>
<dbReference type="RefSeq" id="XP_007830437.1">
    <property type="nucleotide sequence ID" value="XM_007832246.1"/>
</dbReference>
<dbReference type="OrthoDB" id="10639894at2759"/>
<feature type="region of interest" description="Disordered" evidence="1">
    <location>
        <begin position="137"/>
        <end position="204"/>
    </location>
</feature>
<gene>
    <name evidence="3" type="ORF">PFICI_03665</name>
</gene>
<feature type="chain" id="PRO_5004835849" evidence="2">
    <location>
        <begin position="21"/>
        <end position="350"/>
    </location>
</feature>
<feature type="signal peptide" evidence="2">
    <location>
        <begin position="1"/>
        <end position="20"/>
    </location>
</feature>
<keyword evidence="4" id="KW-1185">Reference proteome</keyword>